<dbReference type="Pfam" id="PF02785">
    <property type="entry name" value="Biotin_carb_C"/>
    <property type="match status" value="1"/>
</dbReference>
<dbReference type="FunFam" id="2.40.50.100:FF:000003">
    <property type="entry name" value="Acetyl-CoA carboxylase biotin carboxyl carrier protein"/>
    <property type="match status" value="1"/>
</dbReference>
<dbReference type="InterPro" id="IPR000089">
    <property type="entry name" value="Biotin_lipoyl"/>
</dbReference>
<keyword evidence="7 13" id="KW-0547">Nucleotide-binding</keyword>
<evidence type="ECO:0000256" key="10">
    <source>
        <dbReference type="ARBA" id="ARBA00023267"/>
    </source>
</evidence>
<dbReference type="EMBL" id="JAAQTL010000001">
    <property type="protein sequence ID" value="NID15258.1"/>
    <property type="molecule type" value="Genomic_DNA"/>
</dbReference>
<comment type="caution">
    <text evidence="17">The sequence shown here is derived from an EMBL/GenBank/DDBJ whole genome shotgun (WGS) entry which is preliminary data.</text>
</comment>
<dbReference type="Gene3D" id="3.30.470.20">
    <property type="entry name" value="ATP-grasp fold, B domain"/>
    <property type="match status" value="1"/>
</dbReference>
<comment type="cofactor">
    <cofactor evidence="1">
        <name>biotin</name>
        <dbReference type="ChEBI" id="CHEBI:57586"/>
    </cofactor>
</comment>
<feature type="domain" description="Biotin carboxylation" evidence="16">
    <location>
        <begin position="1"/>
        <end position="447"/>
    </location>
</feature>
<evidence type="ECO:0000259" key="14">
    <source>
        <dbReference type="PROSITE" id="PS50968"/>
    </source>
</evidence>
<reference evidence="17 18" key="1">
    <citation type="journal article" date="2006" name="Int. J. Syst. Evol. Microbiol.">
        <title>Dyella yeojuensis sp. nov., isolated from greenhouse soil in Korea.</title>
        <authorList>
            <person name="Kim B.Y."/>
            <person name="Weon H.Y."/>
            <person name="Lee K.H."/>
            <person name="Seok S.J."/>
            <person name="Kwon S.W."/>
            <person name="Go S.J."/>
            <person name="Stackebrandt E."/>
        </authorList>
    </citation>
    <scope>NUCLEOTIDE SEQUENCE [LARGE SCALE GENOMIC DNA]</scope>
    <source>
        <strain evidence="17 18">DSM 17673</strain>
    </source>
</reference>
<dbReference type="SUPFAM" id="SSF51246">
    <property type="entry name" value="Rudiment single hybrid motif"/>
    <property type="match status" value="1"/>
</dbReference>
<accession>A0A7X5TPX9</accession>
<dbReference type="PROSITE" id="PS00188">
    <property type="entry name" value="BIOTIN"/>
    <property type="match status" value="1"/>
</dbReference>
<evidence type="ECO:0000256" key="13">
    <source>
        <dbReference type="PROSITE-ProRule" id="PRU00409"/>
    </source>
</evidence>
<dbReference type="SUPFAM" id="SSF52440">
    <property type="entry name" value="PreATP-grasp domain"/>
    <property type="match status" value="1"/>
</dbReference>
<evidence type="ECO:0000256" key="9">
    <source>
        <dbReference type="ARBA" id="ARBA00022946"/>
    </source>
</evidence>
<dbReference type="PROSITE" id="PS50968">
    <property type="entry name" value="BIOTINYL_LIPOYL"/>
    <property type="match status" value="1"/>
</dbReference>
<evidence type="ECO:0000256" key="6">
    <source>
        <dbReference type="ARBA" id="ARBA00022598"/>
    </source>
</evidence>
<evidence type="ECO:0000313" key="18">
    <source>
        <dbReference type="Proteomes" id="UP000518878"/>
    </source>
</evidence>
<dbReference type="InterPro" id="IPR005482">
    <property type="entry name" value="Biotin_COase_C"/>
</dbReference>
<dbReference type="InterPro" id="IPR005479">
    <property type="entry name" value="CPAse_ATP-bd"/>
</dbReference>
<dbReference type="GO" id="GO:0005524">
    <property type="term" value="F:ATP binding"/>
    <property type="evidence" value="ECO:0007669"/>
    <property type="project" value="UniProtKB-UniRule"/>
</dbReference>
<dbReference type="PROSITE" id="PS50975">
    <property type="entry name" value="ATP_GRASP"/>
    <property type="match status" value="1"/>
</dbReference>
<name>A0A7X5TPX9_9GAMM</name>
<organism evidence="17 18">
    <name type="scientific">Luteibacter yeojuensis</name>
    <dbReference type="NCBI Taxonomy" id="345309"/>
    <lineage>
        <taxon>Bacteria</taxon>
        <taxon>Pseudomonadati</taxon>
        <taxon>Pseudomonadota</taxon>
        <taxon>Gammaproteobacteria</taxon>
        <taxon>Lysobacterales</taxon>
        <taxon>Rhodanobacteraceae</taxon>
        <taxon>Luteibacter</taxon>
    </lineage>
</organism>
<gene>
    <name evidence="17" type="ORF">HBF32_07265</name>
</gene>
<keyword evidence="18" id="KW-1185">Reference proteome</keyword>
<evidence type="ECO:0000313" key="17">
    <source>
        <dbReference type="EMBL" id="NID15258.1"/>
    </source>
</evidence>
<dbReference type="Pfam" id="PF00289">
    <property type="entry name" value="Biotin_carb_N"/>
    <property type="match status" value="1"/>
</dbReference>
<evidence type="ECO:0000256" key="4">
    <source>
        <dbReference type="ARBA" id="ARBA00011750"/>
    </source>
</evidence>
<dbReference type="GO" id="GO:0004075">
    <property type="term" value="F:biotin carboxylase activity"/>
    <property type="evidence" value="ECO:0007669"/>
    <property type="project" value="UniProtKB-EC"/>
</dbReference>
<comment type="subunit">
    <text evidence="4">Acetyl-CoA carboxylase is a heterohexamer of biotin carboxyl carrier protein, biotin carboxylase and the two subunits of carboxyl transferase in a 2:2 complex.</text>
</comment>
<dbReference type="SUPFAM" id="SSF51230">
    <property type="entry name" value="Single hybrid motif"/>
    <property type="match status" value="1"/>
</dbReference>
<protein>
    <recommendedName>
        <fullName evidence="5">Biotin carboxylase</fullName>
    </recommendedName>
    <alternativeName>
        <fullName evidence="11">Acetyl-coenzyme A carboxylase biotin carboxylase subunit A</fullName>
    </alternativeName>
</protein>
<dbReference type="GO" id="GO:0046872">
    <property type="term" value="F:metal ion binding"/>
    <property type="evidence" value="ECO:0007669"/>
    <property type="project" value="InterPro"/>
</dbReference>
<dbReference type="Gene3D" id="3.30.700.40">
    <property type="match status" value="1"/>
</dbReference>
<dbReference type="InterPro" id="IPR011053">
    <property type="entry name" value="Single_hybrid_motif"/>
</dbReference>
<dbReference type="SUPFAM" id="SSF56059">
    <property type="entry name" value="Glutathione synthetase ATP-binding domain-like"/>
    <property type="match status" value="1"/>
</dbReference>
<dbReference type="AlphaFoldDB" id="A0A7X5TPX9"/>
<dbReference type="CDD" id="cd06850">
    <property type="entry name" value="biotinyl_domain"/>
    <property type="match status" value="1"/>
</dbReference>
<dbReference type="InterPro" id="IPR050856">
    <property type="entry name" value="Biotin_carboxylase_complex"/>
</dbReference>
<dbReference type="Pfam" id="PF02786">
    <property type="entry name" value="CPSase_L_D2"/>
    <property type="match status" value="1"/>
</dbReference>
<evidence type="ECO:0000256" key="3">
    <source>
        <dbReference type="ARBA" id="ARBA00004956"/>
    </source>
</evidence>
<dbReference type="FunFam" id="3.30.1490.20:FF:000003">
    <property type="entry name" value="acetyl-CoA carboxylase isoform X1"/>
    <property type="match status" value="1"/>
</dbReference>
<dbReference type="InterPro" id="IPR001882">
    <property type="entry name" value="Biotin_BS"/>
</dbReference>
<proteinExistence type="predicted"/>
<dbReference type="Gene3D" id="2.40.50.100">
    <property type="match status" value="1"/>
</dbReference>
<keyword evidence="8 13" id="KW-0067">ATP-binding</keyword>
<dbReference type="Pfam" id="PF21139">
    <property type="entry name" value="BT_MCC_alpha"/>
    <property type="match status" value="1"/>
</dbReference>
<feature type="domain" description="ATP-grasp" evidence="15">
    <location>
        <begin position="120"/>
        <end position="317"/>
    </location>
</feature>
<dbReference type="PANTHER" id="PTHR18866">
    <property type="entry name" value="CARBOXYLASE:PYRUVATE/ACETYL-COA/PROPIONYL-COA CARBOXYLASE"/>
    <property type="match status" value="1"/>
</dbReference>
<dbReference type="PROSITE" id="PS50979">
    <property type="entry name" value="BC"/>
    <property type="match status" value="1"/>
</dbReference>
<dbReference type="FunFam" id="3.30.470.20:FF:000028">
    <property type="entry name" value="Methylcrotonoyl-CoA carboxylase subunit alpha, mitochondrial"/>
    <property type="match status" value="1"/>
</dbReference>
<dbReference type="RefSeq" id="WP_166699014.1">
    <property type="nucleotide sequence ID" value="NZ_JAAQTL010000001.1"/>
</dbReference>
<dbReference type="InterPro" id="IPR011764">
    <property type="entry name" value="Biotin_carboxylation_dom"/>
</dbReference>
<evidence type="ECO:0000256" key="11">
    <source>
        <dbReference type="ARBA" id="ARBA00033786"/>
    </source>
</evidence>
<evidence type="ECO:0000259" key="15">
    <source>
        <dbReference type="PROSITE" id="PS50975"/>
    </source>
</evidence>
<dbReference type="PROSITE" id="PS00867">
    <property type="entry name" value="CPSASE_2"/>
    <property type="match status" value="1"/>
</dbReference>
<dbReference type="SMART" id="SM00878">
    <property type="entry name" value="Biotin_carb_C"/>
    <property type="match status" value="1"/>
</dbReference>
<evidence type="ECO:0000256" key="2">
    <source>
        <dbReference type="ARBA" id="ARBA00003761"/>
    </source>
</evidence>
<dbReference type="InterPro" id="IPR016185">
    <property type="entry name" value="PreATP-grasp_dom_sf"/>
</dbReference>
<evidence type="ECO:0000256" key="1">
    <source>
        <dbReference type="ARBA" id="ARBA00001953"/>
    </source>
</evidence>
<dbReference type="Proteomes" id="UP000518878">
    <property type="component" value="Unassembled WGS sequence"/>
</dbReference>
<dbReference type="InterPro" id="IPR005481">
    <property type="entry name" value="BC-like_N"/>
</dbReference>
<evidence type="ECO:0000259" key="16">
    <source>
        <dbReference type="PROSITE" id="PS50979"/>
    </source>
</evidence>
<dbReference type="PROSITE" id="PS00866">
    <property type="entry name" value="CPSASE_1"/>
    <property type="match status" value="1"/>
</dbReference>
<keyword evidence="9" id="KW-0809">Transit peptide</keyword>
<dbReference type="Pfam" id="PF00364">
    <property type="entry name" value="Biotin_lipoyl"/>
    <property type="match status" value="1"/>
</dbReference>
<evidence type="ECO:0000256" key="8">
    <source>
        <dbReference type="ARBA" id="ARBA00022840"/>
    </source>
</evidence>
<dbReference type="FunFam" id="3.40.50.20:FF:000010">
    <property type="entry name" value="Propionyl-CoA carboxylase subunit alpha"/>
    <property type="match status" value="1"/>
</dbReference>
<dbReference type="InterPro" id="IPR048429">
    <property type="entry name" value="MCC_alpha_BT"/>
</dbReference>
<evidence type="ECO:0000256" key="7">
    <source>
        <dbReference type="ARBA" id="ARBA00022741"/>
    </source>
</evidence>
<comment type="function">
    <text evidence="2">This protein is a component of the acetyl coenzyme A carboxylase complex; first, biotin carboxylase catalyzes the carboxylation of the carrier protein and then the transcarboxylase transfers the carboxyl group to form malonyl-CoA.</text>
</comment>
<evidence type="ECO:0000256" key="5">
    <source>
        <dbReference type="ARBA" id="ARBA00017242"/>
    </source>
</evidence>
<sequence>MFDCILIANRGEIACRVIRTCRRLGIRTVAVYSTADAGAQHVRLADEAWPIGGPRPAESYLRGDAIIEVAKRSGAQAIHPGYGFLSENTDFARACAEAGIVFIGPRPESIDAMGSKAAAKALMERHVVPLVPGYHGEDQDPAHLAAEAARTGFPLMIKAAAGGGGKGMRIVRDAAGFADALASAQREAANAFGDTRVILERYVEHPRHIEFQVFGDTHGNVIHLNERECSAQRRYQKVLEETPSPFLDETRRARMGAAAVAAARAVDYVGAGTVEFIVGQDGEFFFMEMNTRLQVEHPVTEETLGLDLVEWQLRVASGEPLPMTQGDVRAQGHAIEVRLYAEDPEANFLPGSGRLVSLTLPAPSKHVRLDGGVVAGDTVTIFYDPMIAKLIVYDRDRTQALERLREALAQTDIVGPKSNVAFLERLVRHPIVVEGRIDTGYLDRHLDEFLVGAAEAADLDRFAAATAMLLADEASPRNGAGDPHSPWGNSDAWRLGHPGKRVVALLEGGRRHEIDAHGHDGDYVLHLGTGSACTVAGARCDGGVLSARFDEHARRVPLSLHDGRVRLHDAQGRRWTFERAPAFAWEGEESSGAKQLVAPMPGRIVLVRAAAGDVVEEGQELLVMEAMKMELALKAPRAGTIESVSAAQGDFVDADTVLVRFADMA</sequence>
<comment type="catalytic activity">
    <reaction evidence="12">
        <text>N(6)-biotinyl-L-lysyl-[protein] + hydrogencarbonate + ATP = N(6)-carboxybiotinyl-L-lysyl-[protein] + ADP + phosphate + H(+)</text>
        <dbReference type="Rhea" id="RHEA:13501"/>
        <dbReference type="Rhea" id="RHEA-COMP:10505"/>
        <dbReference type="Rhea" id="RHEA-COMP:10506"/>
        <dbReference type="ChEBI" id="CHEBI:15378"/>
        <dbReference type="ChEBI" id="CHEBI:17544"/>
        <dbReference type="ChEBI" id="CHEBI:30616"/>
        <dbReference type="ChEBI" id="CHEBI:43474"/>
        <dbReference type="ChEBI" id="CHEBI:83144"/>
        <dbReference type="ChEBI" id="CHEBI:83145"/>
        <dbReference type="ChEBI" id="CHEBI:456216"/>
        <dbReference type="EC" id="6.3.4.14"/>
    </reaction>
</comment>
<dbReference type="InterPro" id="IPR011761">
    <property type="entry name" value="ATP-grasp"/>
</dbReference>
<keyword evidence="6" id="KW-0436">Ligase</keyword>
<keyword evidence="10" id="KW-0092">Biotin</keyword>
<evidence type="ECO:0000256" key="12">
    <source>
        <dbReference type="ARBA" id="ARBA00048600"/>
    </source>
</evidence>
<dbReference type="InterPro" id="IPR011054">
    <property type="entry name" value="Rudment_hybrid_motif"/>
</dbReference>
<dbReference type="PANTHER" id="PTHR18866:SF33">
    <property type="entry name" value="METHYLCROTONOYL-COA CARBOXYLASE SUBUNIT ALPHA, MITOCHONDRIAL-RELATED"/>
    <property type="match status" value="1"/>
</dbReference>
<feature type="domain" description="Lipoyl-binding" evidence="14">
    <location>
        <begin position="583"/>
        <end position="662"/>
    </location>
</feature>
<comment type="pathway">
    <text evidence="3">Lipid metabolism; malonyl-CoA biosynthesis; malonyl-CoA from acetyl-CoA: step 1/1.</text>
</comment>